<gene>
    <name evidence="2" type="ORF">VP01_2732g1</name>
</gene>
<dbReference type="STRING" id="27349.A0A0L6V396"/>
<dbReference type="VEuPathDB" id="FungiDB:VP01_2732g1"/>
<evidence type="ECO:0000313" key="3">
    <source>
        <dbReference type="Proteomes" id="UP000037035"/>
    </source>
</evidence>
<feature type="coiled-coil region" evidence="1">
    <location>
        <begin position="83"/>
        <end position="110"/>
    </location>
</feature>
<dbReference type="OrthoDB" id="4509506at2759"/>
<evidence type="ECO:0000313" key="2">
    <source>
        <dbReference type="EMBL" id="KNZ55231.1"/>
    </source>
</evidence>
<dbReference type="PANTHER" id="PTHR37984:SF5">
    <property type="entry name" value="PROTEIN NYNRIN-LIKE"/>
    <property type="match status" value="1"/>
</dbReference>
<dbReference type="InterPro" id="IPR012337">
    <property type="entry name" value="RNaseH-like_sf"/>
</dbReference>
<accession>A0A0L6V396</accession>
<dbReference type="Proteomes" id="UP000037035">
    <property type="component" value="Unassembled WGS sequence"/>
</dbReference>
<feature type="non-terminal residue" evidence="2">
    <location>
        <position position="1"/>
    </location>
</feature>
<keyword evidence="1" id="KW-0175">Coiled coil</keyword>
<dbReference type="AlphaFoldDB" id="A0A0L6V396"/>
<comment type="caution">
    <text evidence="2">The sequence shown here is derived from an EMBL/GenBank/DDBJ whole genome shotgun (WGS) entry which is preliminary data.</text>
</comment>
<evidence type="ECO:0008006" key="4">
    <source>
        <dbReference type="Google" id="ProtNLM"/>
    </source>
</evidence>
<dbReference type="SUPFAM" id="SSF53098">
    <property type="entry name" value="Ribonuclease H-like"/>
    <property type="match status" value="1"/>
</dbReference>
<dbReference type="Gene3D" id="3.30.420.10">
    <property type="entry name" value="Ribonuclease H-like superfamily/Ribonuclease H"/>
    <property type="match status" value="1"/>
</dbReference>
<dbReference type="PANTHER" id="PTHR37984">
    <property type="entry name" value="PROTEIN CBG26694"/>
    <property type="match status" value="1"/>
</dbReference>
<dbReference type="EMBL" id="LAVV01007649">
    <property type="protein sequence ID" value="KNZ55231.1"/>
    <property type="molecule type" value="Genomic_DNA"/>
</dbReference>
<sequence>YTSTPAICGNCGRRDLDNQLGIRLHPSTAFHPQTDGQYEIANEAIKQYLTHFINYHQGNWFQLLTNYGFNLSYSCVPSPEQYLPAVEERLKKLSEVKEELKECLQRSQESMKHQFDKQVRMNPDWKVGDKVWLNSRNISITRLFPKLDDQWLGPFPISKFISLN</sequence>
<dbReference type="InterPro" id="IPR050951">
    <property type="entry name" value="Retrovirus_Pol_polyprotein"/>
</dbReference>
<organism evidence="2 3">
    <name type="scientific">Puccinia sorghi</name>
    <dbReference type="NCBI Taxonomy" id="27349"/>
    <lineage>
        <taxon>Eukaryota</taxon>
        <taxon>Fungi</taxon>
        <taxon>Dikarya</taxon>
        <taxon>Basidiomycota</taxon>
        <taxon>Pucciniomycotina</taxon>
        <taxon>Pucciniomycetes</taxon>
        <taxon>Pucciniales</taxon>
        <taxon>Pucciniaceae</taxon>
        <taxon>Puccinia</taxon>
    </lineage>
</organism>
<reference evidence="2 3" key="1">
    <citation type="submission" date="2015-08" db="EMBL/GenBank/DDBJ databases">
        <title>Next Generation Sequencing and Analysis of the Genome of Puccinia sorghi L Schw, the Causal Agent of Maize Common Rust.</title>
        <authorList>
            <person name="Rochi L."/>
            <person name="Burguener G."/>
            <person name="Darino M."/>
            <person name="Turjanski A."/>
            <person name="Kreff E."/>
            <person name="Dieguez M.J."/>
            <person name="Sacco F."/>
        </authorList>
    </citation>
    <scope>NUCLEOTIDE SEQUENCE [LARGE SCALE GENOMIC DNA]</scope>
    <source>
        <strain evidence="2 3">RO10H11247</strain>
    </source>
</reference>
<keyword evidence="3" id="KW-1185">Reference proteome</keyword>
<proteinExistence type="predicted"/>
<dbReference type="GO" id="GO:0003676">
    <property type="term" value="F:nucleic acid binding"/>
    <property type="evidence" value="ECO:0007669"/>
    <property type="project" value="InterPro"/>
</dbReference>
<dbReference type="InterPro" id="IPR036397">
    <property type="entry name" value="RNaseH_sf"/>
</dbReference>
<protein>
    <recommendedName>
        <fullName evidence="4">Integrase catalytic domain-containing protein</fullName>
    </recommendedName>
</protein>
<name>A0A0L6V396_9BASI</name>
<evidence type="ECO:0000256" key="1">
    <source>
        <dbReference type="SAM" id="Coils"/>
    </source>
</evidence>